<evidence type="ECO:0000313" key="2">
    <source>
        <dbReference type="Proteomes" id="UP000729402"/>
    </source>
</evidence>
<organism evidence="1 2">
    <name type="scientific">Zizania palustris</name>
    <name type="common">Northern wild rice</name>
    <dbReference type="NCBI Taxonomy" id="103762"/>
    <lineage>
        <taxon>Eukaryota</taxon>
        <taxon>Viridiplantae</taxon>
        <taxon>Streptophyta</taxon>
        <taxon>Embryophyta</taxon>
        <taxon>Tracheophyta</taxon>
        <taxon>Spermatophyta</taxon>
        <taxon>Magnoliopsida</taxon>
        <taxon>Liliopsida</taxon>
        <taxon>Poales</taxon>
        <taxon>Poaceae</taxon>
        <taxon>BOP clade</taxon>
        <taxon>Oryzoideae</taxon>
        <taxon>Oryzeae</taxon>
        <taxon>Zizaniinae</taxon>
        <taxon>Zizania</taxon>
    </lineage>
</organism>
<proteinExistence type="predicted"/>
<dbReference type="AlphaFoldDB" id="A0A8J5SQ50"/>
<dbReference type="Proteomes" id="UP000729402">
    <property type="component" value="Unassembled WGS sequence"/>
</dbReference>
<evidence type="ECO:0000313" key="1">
    <source>
        <dbReference type="EMBL" id="KAG8059394.1"/>
    </source>
</evidence>
<gene>
    <name evidence="1" type="ORF">GUJ93_ZPchr0002g25774</name>
</gene>
<name>A0A8J5SQ50_ZIZPA</name>
<reference evidence="1" key="2">
    <citation type="submission" date="2021-02" db="EMBL/GenBank/DDBJ databases">
        <authorList>
            <person name="Kimball J.A."/>
            <person name="Haas M.W."/>
            <person name="Macchietto M."/>
            <person name="Kono T."/>
            <person name="Duquette J."/>
            <person name="Shao M."/>
        </authorList>
    </citation>
    <scope>NUCLEOTIDE SEQUENCE</scope>
    <source>
        <tissue evidence="1">Fresh leaf tissue</tissue>
    </source>
</reference>
<keyword evidence="2" id="KW-1185">Reference proteome</keyword>
<dbReference type="EMBL" id="JAAALK010000287">
    <property type="protein sequence ID" value="KAG8059394.1"/>
    <property type="molecule type" value="Genomic_DNA"/>
</dbReference>
<protein>
    <submittedName>
        <fullName evidence="1">Uncharacterized protein</fullName>
    </submittedName>
</protein>
<sequence length="92" mass="9914">MAELGIQAAKRVDDECLIGDGVPDVVQSIGEGLEAGEVGVDRHLALVEAVKLLQSIHRALHAVVAEETMDGRPKRVGRCVRVNNNIHHCRGD</sequence>
<reference evidence="1" key="1">
    <citation type="journal article" date="2021" name="bioRxiv">
        <title>Whole Genome Assembly and Annotation of Northern Wild Rice, Zizania palustris L., Supports a Whole Genome Duplication in the Zizania Genus.</title>
        <authorList>
            <person name="Haas M."/>
            <person name="Kono T."/>
            <person name="Macchietto M."/>
            <person name="Millas R."/>
            <person name="McGilp L."/>
            <person name="Shao M."/>
            <person name="Duquette J."/>
            <person name="Hirsch C.N."/>
            <person name="Kimball J."/>
        </authorList>
    </citation>
    <scope>NUCLEOTIDE SEQUENCE</scope>
    <source>
        <tissue evidence="1">Fresh leaf tissue</tissue>
    </source>
</reference>
<comment type="caution">
    <text evidence="1">The sequence shown here is derived from an EMBL/GenBank/DDBJ whole genome shotgun (WGS) entry which is preliminary data.</text>
</comment>
<accession>A0A8J5SQ50</accession>